<name>A0AA40FN87_9HYME</name>
<evidence type="ECO:0000256" key="1">
    <source>
        <dbReference type="PROSITE-ProRule" id="PRU00023"/>
    </source>
</evidence>
<reference evidence="2" key="1">
    <citation type="submission" date="2021-10" db="EMBL/GenBank/DDBJ databases">
        <title>Melipona bicolor Genome sequencing and assembly.</title>
        <authorList>
            <person name="Araujo N.S."/>
            <person name="Arias M.C."/>
        </authorList>
    </citation>
    <scope>NUCLEOTIDE SEQUENCE</scope>
    <source>
        <strain evidence="2">USP_2M_L1-L4_2017</strain>
        <tissue evidence="2">Whole body</tissue>
    </source>
</reference>
<dbReference type="InterPro" id="IPR036770">
    <property type="entry name" value="Ankyrin_rpt-contain_sf"/>
</dbReference>
<dbReference type="PROSITE" id="PS50088">
    <property type="entry name" value="ANK_REPEAT"/>
    <property type="match status" value="3"/>
</dbReference>
<keyword evidence="1" id="KW-0040">ANK repeat</keyword>
<protein>
    <submittedName>
        <fullName evidence="2">Uncharacterized protein</fullName>
    </submittedName>
</protein>
<evidence type="ECO:0000313" key="3">
    <source>
        <dbReference type="Proteomes" id="UP001177670"/>
    </source>
</evidence>
<dbReference type="Proteomes" id="UP001177670">
    <property type="component" value="Unassembled WGS sequence"/>
</dbReference>
<dbReference type="Pfam" id="PF12796">
    <property type="entry name" value="Ank_2"/>
    <property type="match status" value="1"/>
</dbReference>
<organism evidence="2 3">
    <name type="scientific">Melipona bicolor</name>
    <dbReference type="NCBI Taxonomy" id="60889"/>
    <lineage>
        <taxon>Eukaryota</taxon>
        <taxon>Metazoa</taxon>
        <taxon>Ecdysozoa</taxon>
        <taxon>Arthropoda</taxon>
        <taxon>Hexapoda</taxon>
        <taxon>Insecta</taxon>
        <taxon>Pterygota</taxon>
        <taxon>Neoptera</taxon>
        <taxon>Endopterygota</taxon>
        <taxon>Hymenoptera</taxon>
        <taxon>Apocrita</taxon>
        <taxon>Aculeata</taxon>
        <taxon>Apoidea</taxon>
        <taxon>Anthophila</taxon>
        <taxon>Apidae</taxon>
        <taxon>Melipona</taxon>
    </lineage>
</organism>
<evidence type="ECO:0000313" key="2">
    <source>
        <dbReference type="EMBL" id="KAK1122302.1"/>
    </source>
</evidence>
<dbReference type="PROSITE" id="PS50297">
    <property type="entry name" value="ANK_REP_REGION"/>
    <property type="match status" value="3"/>
</dbReference>
<feature type="repeat" description="ANK" evidence="1">
    <location>
        <begin position="64"/>
        <end position="96"/>
    </location>
</feature>
<dbReference type="SUPFAM" id="SSF48403">
    <property type="entry name" value="Ankyrin repeat"/>
    <property type="match status" value="1"/>
</dbReference>
<feature type="repeat" description="ANK" evidence="1">
    <location>
        <begin position="97"/>
        <end position="129"/>
    </location>
</feature>
<dbReference type="PANTHER" id="PTHR24125:SF5">
    <property type="entry name" value="ANKYRIN REPEAT PROTEIN"/>
    <property type="match status" value="1"/>
</dbReference>
<proteinExistence type="predicted"/>
<feature type="repeat" description="ANK" evidence="1">
    <location>
        <begin position="150"/>
        <end position="182"/>
    </location>
</feature>
<sequence length="185" mass="19700">MCAAQGNNVHVVEYLAEAVESLNGDATDCTGATALHHAASAGHPTMITALANVPRIELNARDKKGQTPVHYACTQEHLEAVEVLIGLGANVDAQDSEGNTPLHVATRTRHTAIAQLLLRTGANTELIDEVNNIFNLVRLSPIPMRLSFQMGFTPLHVAASQGCKGILDSMIQHGAALNKQCKVHT</sequence>
<dbReference type="Gene3D" id="1.25.40.20">
    <property type="entry name" value="Ankyrin repeat-containing domain"/>
    <property type="match status" value="1"/>
</dbReference>
<dbReference type="SMART" id="SM00248">
    <property type="entry name" value="ANK"/>
    <property type="match status" value="4"/>
</dbReference>
<keyword evidence="3" id="KW-1185">Reference proteome</keyword>
<dbReference type="PRINTS" id="PR01415">
    <property type="entry name" value="ANKYRIN"/>
</dbReference>
<dbReference type="InterPro" id="IPR002110">
    <property type="entry name" value="Ankyrin_rpt"/>
</dbReference>
<dbReference type="Pfam" id="PF00023">
    <property type="entry name" value="Ank"/>
    <property type="match status" value="1"/>
</dbReference>
<comment type="caution">
    <text evidence="2">The sequence shown here is derived from an EMBL/GenBank/DDBJ whole genome shotgun (WGS) entry which is preliminary data.</text>
</comment>
<dbReference type="InterPro" id="IPR052457">
    <property type="entry name" value="Ankyrin-DD_containing_protein"/>
</dbReference>
<dbReference type="AlphaFoldDB" id="A0AA40FN87"/>
<dbReference type="EMBL" id="JAHYIQ010000023">
    <property type="protein sequence ID" value="KAK1122302.1"/>
    <property type="molecule type" value="Genomic_DNA"/>
</dbReference>
<gene>
    <name evidence="2" type="ORF">K0M31_009525</name>
</gene>
<dbReference type="PANTHER" id="PTHR24125">
    <property type="entry name" value="ANKYRIN REPEAT AND DEATH DOMAIN-CONTAINING PROTEIN"/>
    <property type="match status" value="1"/>
</dbReference>
<accession>A0AA40FN87</accession>